<sequence length="117" mass="13073">MSVIHHIQPYLLQGLWVFDDATVGLVEEPFVEGTDTLIERAVAGIPDADNGFELYFADQPFAGSQLTLLWRREDETGNWYYCAELAQEGWLCPALFKYFDAAPLAIHVAVQPLNAGI</sequence>
<protein>
    <submittedName>
        <fullName evidence="1">Uncharacterized protein</fullName>
    </submittedName>
</protein>
<dbReference type="RefSeq" id="WP_084090989.1">
    <property type="nucleotide sequence ID" value="NZ_FWXD01000012.1"/>
</dbReference>
<organism evidence="1 2">
    <name type="scientific">Andreprevotia lacus DSM 23236</name>
    <dbReference type="NCBI Taxonomy" id="1121001"/>
    <lineage>
        <taxon>Bacteria</taxon>
        <taxon>Pseudomonadati</taxon>
        <taxon>Pseudomonadota</taxon>
        <taxon>Betaproteobacteria</taxon>
        <taxon>Neisseriales</taxon>
        <taxon>Chitinibacteraceae</taxon>
        <taxon>Andreprevotia</taxon>
    </lineage>
</organism>
<dbReference type="EMBL" id="FWXD01000012">
    <property type="protein sequence ID" value="SMC25915.1"/>
    <property type="molecule type" value="Genomic_DNA"/>
</dbReference>
<dbReference type="Proteomes" id="UP000192761">
    <property type="component" value="Unassembled WGS sequence"/>
</dbReference>
<reference evidence="1 2" key="1">
    <citation type="submission" date="2017-04" db="EMBL/GenBank/DDBJ databases">
        <authorList>
            <person name="Afonso C.L."/>
            <person name="Miller P.J."/>
            <person name="Scott M.A."/>
            <person name="Spackman E."/>
            <person name="Goraichik I."/>
            <person name="Dimitrov K.M."/>
            <person name="Suarez D.L."/>
            <person name="Swayne D.E."/>
        </authorList>
    </citation>
    <scope>NUCLEOTIDE SEQUENCE [LARGE SCALE GENOMIC DNA]</scope>
    <source>
        <strain evidence="1 2">DSM 23236</strain>
    </source>
</reference>
<evidence type="ECO:0000313" key="2">
    <source>
        <dbReference type="Proteomes" id="UP000192761"/>
    </source>
</evidence>
<proteinExistence type="predicted"/>
<dbReference type="InterPro" id="IPR046562">
    <property type="entry name" value="DUF6717"/>
</dbReference>
<gene>
    <name evidence="1" type="ORF">SAMN02745857_02344</name>
</gene>
<accession>A0A1W1XPZ0</accession>
<dbReference type="Pfam" id="PF20475">
    <property type="entry name" value="DUF6717"/>
    <property type="match status" value="1"/>
</dbReference>
<dbReference type="STRING" id="1121001.SAMN02745857_02344"/>
<dbReference type="AlphaFoldDB" id="A0A1W1XPZ0"/>
<keyword evidence="2" id="KW-1185">Reference proteome</keyword>
<dbReference type="OrthoDB" id="274225at2"/>
<name>A0A1W1XPZ0_9NEIS</name>
<evidence type="ECO:0000313" key="1">
    <source>
        <dbReference type="EMBL" id="SMC25915.1"/>
    </source>
</evidence>